<dbReference type="Proteomes" id="UP000002059">
    <property type="component" value="Partially assembled WGS sequence"/>
</dbReference>
<accession>C1GQG2</accession>
<dbReference type="RefSeq" id="XP_002796898.2">
    <property type="nucleotide sequence ID" value="XM_002796852.2"/>
</dbReference>
<dbReference type="GeneID" id="9100332"/>
<reference evidence="1 2" key="1">
    <citation type="journal article" date="2011" name="PLoS Genet.">
        <title>Comparative genomic analysis of human fungal pathogens causing paracoccidioidomycosis.</title>
        <authorList>
            <person name="Desjardins C.A."/>
            <person name="Champion M.D."/>
            <person name="Holder J.W."/>
            <person name="Muszewska A."/>
            <person name="Goldberg J."/>
            <person name="Bailao A.M."/>
            <person name="Brigido M.M."/>
            <person name="Ferreira M.E."/>
            <person name="Garcia A.M."/>
            <person name="Grynberg M."/>
            <person name="Gujja S."/>
            <person name="Heiman D.I."/>
            <person name="Henn M.R."/>
            <person name="Kodira C.D."/>
            <person name="Leon-Narvaez H."/>
            <person name="Longo L.V."/>
            <person name="Ma L.J."/>
            <person name="Malavazi I."/>
            <person name="Matsuo A.L."/>
            <person name="Morais F.V."/>
            <person name="Pereira M."/>
            <person name="Rodriguez-Brito S."/>
            <person name="Sakthikumar S."/>
            <person name="Salem-Izacc S.M."/>
            <person name="Sykes S.M."/>
            <person name="Teixeira M.M."/>
            <person name="Vallejo M.C."/>
            <person name="Walter M.E."/>
            <person name="Yandava C."/>
            <person name="Young S."/>
            <person name="Zeng Q."/>
            <person name="Zucker J."/>
            <person name="Felipe M.S."/>
            <person name="Goldman G.H."/>
            <person name="Haas B.J."/>
            <person name="McEwen J.G."/>
            <person name="Nino-Vega G."/>
            <person name="Puccia R."/>
            <person name="San-Blas G."/>
            <person name="Soares C.M."/>
            <person name="Birren B.W."/>
            <person name="Cuomo C.A."/>
        </authorList>
    </citation>
    <scope>NUCLEOTIDE SEQUENCE [LARGE SCALE GENOMIC DNA]</scope>
    <source>
        <strain evidence="2">ATCC MYA-826 / Pb01</strain>
    </source>
</reference>
<proteinExistence type="predicted"/>
<evidence type="ECO:0000313" key="1">
    <source>
        <dbReference type="EMBL" id="EEH37836.2"/>
    </source>
</evidence>
<organism evidence="1 2">
    <name type="scientific">Paracoccidioides lutzii (strain ATCC MYA-826 / Pb01)</name>
    <name type="common">Paracoccidioides brasiliensis</name>
    <dbReference type="NCBI Taxonomy" id="502779"/>
    <lineage>
        <taxon>Eukaryota</taxon>
        <taxon>Fungi</taxon>
        <taxon>Dikarya</taxon>
        <taxon>Ascomycota</taxon>
        <taxon>Pezizomycotina</taxon>
        <taxon>Eurotiomycetes</taxon>
        <taxon>Eurotiomycetidae</taxon>
        <taxon>Onygenales</taxon>
        <taxon>Ajellomycetaceae</taxon>
        <taxon>Paracoccidioides</taxon>
    </lineage>
</organism>
<dbReference type="HOGENOM" id="CLU_2109755_0_0_1"/>
<protein>
    <submittedName>
        <fullName evidence="1">Uncharacterized protein</fullName>
    </submittedName>
</protein>
<dbReference type="VEuPathDB" id="FungiDB:PAAG_00757"/>
<keyword evidence="2" id="KW-1185">Reference proteome</keyword>
<sequence>MDIIPLFSLVWSRQSPPNPSGFQRAMTWVRSRPLSPGNFAVLTQAAPRMNVHAHPTSFDFLCLMNNYSRRWPLKLNALNSSLTHIHSFAGAKILANVQIRGRDILEYHYHYKANN</sequence>
<dbReference type="AlphaFoldDB" id="C1GQG2"/>
<dbReference type="EMBL" id="KN293993">
    <property type="protein sequence ID" value="EEH37836.2"/>
    <property type="molecule type" value="Genomic_DNA"/>
</dbReference>
<gene>
    <name evidence="1" type="ORF">PAAG_00757</name>
</gene>
<dbReference type="KEGG" id="pbl:PAAG_00757"/>
<evidence type="ECO:0000313" key="2">
    <source>
        <dbReference type="Proteomes" id="UP000002059"/>
    </source>
</evidence>
<name>C1GQG2_PARBA</name>